<dbReference type="VEuPathDB" id="VectorBase:GBRI014133"/>
<feature type="transmembrane region" description="Helical" evidence="8">
    <location>
        <begin position="20"/>
        <end position="53"/>
    </location>
</feature>
<dbReference type="PANTHER" id="PTHR12479:SF10">
    <property type="entry name" value="LYSOSOMAL-ASSOCIATED TRANSMEMBRANE PROTEIN"/>
    <property type="match status" value="1"/>
</dbReference>
<keyword evidence="3" id="KW-0813">Transport</keyword>
<evidence type="ECO:0000256" key="4">
    <source>
        <dbReference type="ARBA" id="ARBA00022692"/>
    </source>
</evidence>
<evidence type="ECO:0000256" key="6">
    <source>
        <dbReference type="ARBA" id="ARBA00023136"/>
    </source>
</evidence>
<dbReference type="PANTHER" id="PTHR12479">
    <property type="entry name" value="LYSOSOMAL-ASSOCIATED TRANSMEMBRANE PROTEIN"/>
    <property type="match status" value="1"/>
</dbReference>
<feature type="transmembrane region" description="Helical" evidence="8">
    <location>
        <begin position="134"/>
        <end position="166"/>
    </location>
</feature>
<dbReference type="GO" id="GO:0012505">
    <property type="term" value="C:endomembrane system"/>
    <property type="evidence" value="ECO:0007669"/>
    <property type="project" value="UniProtKB-SubCell"/>
</dbReference>
<sequence length="393" mass="44058">MLRIRLKMGPRQQLQRNKEWTCCFGLHVHTATIMIGLWHLFLNILALSLLAVIMRNPQMMEELQNNYDYSVDLNAPALPTPLSKVDPPYAYRDHSLNYRKQYQSYDMGGLVCTCMIAITMMMIYGAIKGKPSHLLPFFCLQLFDFAITTLTAAGYLCYLQAIHRLIDESHRLPWREKLLELSPDELVIVVLVVFLCIVCLKAYAIGIVWRCYKYLTLRQQSLRTLLPLGIPDLSNTTMGAEERAYSTLLPNYDEAVAQFMKQAPPPSYQVAMSNYQGQQQQLPNNNNMNSLPVALQEDNNNDTSNNNNTVHFNANTPPMRRNDSVGDDDDTEIGAVGGEEIVPPPAYNEVVIVQPATPNSSPTSSEAAGVSSHTLKTTNVQISPGNNNDESQA</sequence>
<dbReference type="AlphaFoldDB" id="A0A1A9WC70"/>
<comment type="similarity">
    <text evidence="2">Belongs to the LAPTM4/LAPTM5 transporter family.</text>
</comment>
<evidence type="ECO:0000256" key="3">
    <source>
        <dbReference type="ARBA" id="ARBA00022448"/>
    </source>
</evidence>
<reference evidence="10" key="1">
    <citation type="submission" date="2014-03" db="EMBL/GenBank/DDBJ databases">
        <authorList>
            <person name="Aksoy S."/>
            <person name="Warren W."/>
            <person name="Wilson R.K."/>
        </authorList>
    </citation>
    <scope>NUCLEOTIDE SEQUENCE [LARGE SCALE GENOMIC DNA]</scope>
    <source>
        <strain evidence="10">IAEA</strain>
    </source>
</reference>
<dbReference type="GO" id="GO:0005765">
    <property type="term" value="C:lysosomal membrane"/>
    <property type="evidence" value="ECO:0007669"/>
    <property type="project" value="TreeGrafter"/>
</dbReference>
<keyword evidence="4 8" id="KW-0812">Transmembrane</keyword>
<dbReference type="Pfam" id="PF03821">
    <property type="entry name" value="Mtp"/>
    <property type="match status" value="1"/>
</dbReference>
<accession>A0A1A9WC70</accession>
<comment type="subcellular location">
    <subcellularLocation>
        <location evidence="1">Endomembrane system</location>
        <topology evidence="1">Multi-pass membrane protein</topology>
    </subcellularLocation>
</comment>
<dbReference type="EnsemblMetazoa" id="GBRI014133-RA">
    <property type="protein sequence ID" value="GBRI014133-PA"/>
    <property type="gene ID" value="GBRI014133"/>
</dbReference>
<keyword evidence="10" id="KW-1185">Reference proteome</keyword>
<evidence type="ECO:0000256" key="5">
    <source>
        <dbReference type="ARBA" id="ARBA00022989"/>
    </source>
</evidence>
<proteinExistence type="inferred from homology"/>
<dbReference type="InterPro" id="IPR004687">
    <property type="entry name" value="LAPTM4/5"/>
</dbReference>
<evidence type="ECO:0000256" key="2">
    <source>
        <dbReference type="ARBA" id="ARBA00010076"/>
    </source>
</evidence>
<organism evidence="9 10">
    <name type="scientific">Glossina brevipalpis</name>
    <dbReference type="NCBI Taxonomy" id="37001"/>
    <lineage>
        <taxon>Eukaryota</taxon>
        <taxon>Metazoa</taxon>
        <taxon>Ecdysozoa</taxon>
        <taxon>Arthropoda</taxon>
        <taxon>Hexapoda</taxon>
        <taxon>Insecta</taxon>
        <taxon>Pterygota</taxon>
        <taxon>Neoptera</taxon>
        <taxon>Endopterygota</taxon>
        <taxon>Diptera</taxon>
        <taxon>Brachycera</taxon>
        <taxon>Muscomorpha</taxon>
        <taxon>Hippoboscoidea</taxon>
        <taxon>Glossinidae</taxon>
        <taxon>Glossina</taxon>
    </lineage>
</organism>
<dbReference type="Proteomes" id="UP000091820">
    <property type="component" value="Unassembled WGS sequence"/>
</dbReference>
<dbReference type="InterPro" id="IPR051115">
    <property type="entry name" value="LAPTM_transporter"/>
</dbReference>
<keyword evidence="6 8" id="KW-0472">Membrane</keyword>
<evidence type="ECO:0000313" key="10">
    <source>
        <dbReference type="Proteomes" id="UP000091820"/>
    </source>
</evidence>
<feature type="region of interest" description="Disordered" evidence="7">
    <location>
        <begin position="355"/>
        <end position="393"/>
    </location>
</feature>
<feature type="transmembrane region" description="Helical" evidence="8">
    <location>
        <begin position="186"/>
        <end position="209"/>
    </location>
</feature>
<protein>
    <recommendedName>
        <fullName evidence="11">Lysosomal-associated transmembrane protein 4A</fullName>
    </recommendedName>
</protein>
<name>A0A1A9WC70_9MUSC</name>
<feature type="compositionally biased region" description="Polar residues" evidence="7">
    <location>
        <begin position="356"/>
        <end position="393"/>
    </location>
</feature>
<dbReference type="STRING" id="37001.A0A1A9WC70"/>
<evidence type="ECO:0008006" key="11">
    <source>
        <dbReference type="Google" id="ProtNLM"/>
    </source>
</evidence>
<evidence type="ECO:0000256" key="8">
    <source>
        <dbReference type="SAM" id="Phobius"/>
    </source>
</evidence>
<keyword evidence="5 8" id="KW-1133">Transmembrane helix</keyword>
<feature type="transmembrane region" description="Helical" evidence="8">
    <location>
        <begin position="107"/>
        <end position="127"/>
    </location>
</feature>
<evidence type="ECO:0000256" key="7">
    <source>
        <dbReference type="SAM" id="MobiDB-lite"/>
    </source>
</evidence>
<reference evidence="9" key="2">
    <citation type="submission" date="2020-05" db="UniProtKB">
        <authorList>
            <consortium name="EnsemblMetazoa"/>
        </authorList>
    </citation>
    <scope>IDENTIFICATION</scope>
    <source>
        <strain evidence="9">IAEA</strain>
    </source>
</reference>
<evidence type="ECO:0000256" key="1">
    <source>
        <dbReference type="ARBA" id="ARBA00004127"/>
    </source>
</evidence>
<evidence type="ECO:0000313" key="9">
    <source>
        <dbReference type="EnsemblMetazoa" id="GBRI014133-PA"/>
    </source>
</evidence>